<dbReference type="InterPro" id="IPR022377">
    <property type="entry name" value="Sm_Hydphi_plant_seed_CS"/>
</dbReference>
<evidence type="ECO:0000313" key="2">
    <source>
        <dbReference type="EMBL" id="CAI9086909.1"/>
    </source>
</evidence>
<dbReference type="Pfam" id="PF00477">
    <property type="entry name" value="LEA_5"/>
    <property type="match status" value="1"/>
</dbReference>
<dbReference type="Proteomes" id="UP001161247">
    <property type="component" value="Unassembled WGS sequence"/>
</dbReference>
<reference evidence="2" key="1">
    <citation type="submission" date="2023-03" db="EMBL/GenBank/DDBJ databases">
        <authorList>
            <person name="Julca I."/>
        </authorList>
    </citation>
    <scope>NUCLEOTIDE SEQUENCE</scope>
</reference>
<proteinExistence type="predicted"/>
<feature type="compositionally biased region" description="Acidic residues" evidence="1">
    <location>
        <begin position="71"/>
        <end position="84"/>
    </location>
</feature>
<organism evidence="2 3">
    <name type="scientific">Oldenlandia corymbosa var. corymbosa</name>
    <dbReference type="NCBI Taxonomy" id="529605"/>
    <lineage>
        <taxon>Eukaryota</taxon>
        <taxon>Viridiplantae</taxon>
        <taxon>Streptophyta</taxon>
        <taxon>Embryophyta</taxon>
        <taxon>Tracheophyta</taxon>
        <taxon>Spermatophyta</taxon>
        <taxon>Magnoliopsida</taxon>
        <taxon>eudicotyledons</taxon>
        <taxon>Gunneridae</taxon>
        <taxon>Pentapetalae</taxon>
        <taxon>asterids</taxon>
        <taxon>lamiids</taxon>
        <taxon>Gentianales</taxon>
        <taxon>Rubiaceae</taxon>
        <taxon>Rubioideae</taxon>
        <taxon>Spermacoceae</taxon>
        <taxon>Hedyotis-Oldenlandia complex</taxon>
        <taxon>Oldenlandia</taxon>
    </lineage>
</organism>
<feature type="region of interest" description="Disordered" evidence="1">
    <location>
        <begin position="1"/>
        <end position="84"/>
    </location>
</feature>
<dbReference type="EMBL" id="CATKSE010000001">
    <property type="protein sequence ID" value="CAI9086909.1"/>
    <property type="molecule type" value="Genomic_DNA"/>
</dbReference>
<name>A0AAV1BUD4_OLDCO</name>
<dbReference type="AlphaFoldDB" id="A0AAV1BUD4"/>
<dbReference type="PROSITE" id="PS00431">
    <property type="entry name" value="SMALL_HYDR_PLANT_SEED"/>
    <property type="match status" value="1"/>
</dbReference>
<evidence type="ECO:0000313" key="3">
    <source>
        <dbReference type="Proteomes" id="UP001161247"/>
    </source>
</evidence>
<gene>
    <name evidence="2" type="ORF">OLC1_LOCUS24879</name>
</gene>
<protein>
    <submittedName>
        <fullName evidence="2">OLC1v1020834C1</fullName>
    </submittedName>
</protein>
<keyword evidence="3" id="KW-1185">Reference proteome</keyword>
<dbReference type="InterPro" id="IPR038956">
    <property type="entry name" value="LEA_5"/>
</dbReference>
<feature type="compositionally biased region" description="Basic and acidic residues" evidence="1">
    <location>
        <begin position="1"/>
        <end position="35"/>
    </location>
</feature>
<evidence type="ECO:0000256" key="1">
    <source>
        <dbReference type="SAM" id="MobiDB-lite"/>
    </source>
</evidence>
<accession>A0AAV1BUD4</accession>
<comment type="caution">
    <text evidence="2">The sequence shown here is derived from an EMBL/GenBank/DDBJ whole genome shotgun (WGS) entry which is preliminary data.</text>
</comment>
<sequence>MAEQQVKLEDKSKAREAVDQLDPEKKRELEERVQHGGETVVPGGTGGTTLQAQANLAQGRSKGGRARTAGAEEEVEVEEEAGKE</sequence>